<reference evidence="1 2" key="1">
    <citation type="submission" date="2017-03" db="EMBL/GenBank/DDBJ databases">
        <title>Genomes of endolithic fungi from Antarctica.</title>
        <authorList>
            <person name="Coleine C."/>
            <person name="Masonjones S."/>
            <person name="Stajich J.E."/>
        </authorList>
    </citation>
    <scope>NUCLEOTIDE SEQUENCE [LARGE SCALE GENOMIC DNA]</scope>
    <source>
        <strain evidence="1 2">CCFEE 5184</strain>
    </source>
</reference>
<comment type="caution">
    <text evidence="1">The sequence shown here is derived from an EMBL/GenBank/DDBJ whole genome shotgun (WGS) entry which is preliminary data.</text>
</comment>
<organism evidence="1 2">
    <name type="scientific">Friedmanniomyces simplex</name>
    <dbReference type="NCBI Taxonomy" id="329884"/>
    <lineage>
        <taxon>Eukaryota</taxon>
        <taxon>Fungi</taxon>
        <taxon>Dikarya</taxon>
        <taxon>Ascomycota</taxon>
        <taxon>Pezizomycotina</taxon>
        <taxon>Dothideomycetes</taxon>
        <taxon>Dothideomycetidae</taxon>
        <taxon>Mycosphaerellales</taxon>
        <taxon>Teratosphaeriaceae</taxon>
        <taxon>Friedmanniomyces</taxon>
    </lineage>
</organism>
<dbReference type="EMBL" id="NAJQ01001941">
    <property type="protein sequence ID" value="TKA50780.1"/>
    <property type="molecule type" value="Genomic_DNA"/>
</dbReference>
<sequence>MSECGQLDISFSQAMLVLKSMVDEGSRFANLERVLGSGAVFLLCHAGSDALGTKLLPKEGKRFNDVIRALRNAAVDTMAGHYFDLRGRVIS</sequence>
<dbReference type="OrthoDB" id="3912095at2759"/>
<keyword evidence="2" id="KW-1185">Reference proteome</keyword>
<dbReference type="AlphaFoldDB" id="A0A4U0VN09"/>
<dbReference type="Proteomes" id="UP000309340">
    <property type="component" value="Unassembled WGS sequence"/>
</dbReference>
<evidence type="ECO:0000313" key="1">
    <source>
        <dbReference type="EMBL" id="TKA50780.1"/>
    </source>
</evidence>
<evidence type="ECO:0000313" key="2">
    <source>
        <dbReference type="Proteomes" id="UP000309340"/>
    </source>
</evidence>
<gene>
    <name evidence="1" type="ORF">B0A55_13454</name>
</gene>
<name>A0A4U0VN09_9PEZI</name>
<proteinExistence type="predicted"/>
<protein>
    <submittedName>
        <fullName evidence="1">Uncharacterized protein</fullName>
    </submittedName>
</protein>
<accession>A0A4U0VN09</accession>
<feature type="non-terminal residue" evidence="1">
    <location>
        <position position="91"/>
    </location>
</feature>